<dbReference type="STRING" id="1257118.L8GV49"/>
<dbReference type="Pfam" id="PF13906">
    <property type="entry name" value="AA_permease_C"/>
    <property type="match status" value="1"/>
</dbReference>
<feature type="transmembrane region" description="Helical" evidence="5">
    <location>
        <begin position="374"/>
        <end position="393"/>
    </location>
</feature>
<dbReference type="Pfam" id="PF13520">
    <property type="entry name" value="AA_permease_2"/>
    <property type="match status" value="1"/>
</dbReference>
<feature type="transmembrane region" description="Helical" evidence="5">
    <location>
        <begin position="90"/>
        <end position="111"/>
    </location>
</feature>
<feature type="transmembrane region" description="Helical" evidence="5">
    <location>
        <begin position="285"/>
        <end position="305"/>
    </location>
</feature>
<dbReference type="EMBL" id="KB007981">
    <property type="protein sequence ID" value="ELR16880.1"/>
    <property type="molecule type" value="Genomic_DNA"/>
</dbReference>
<evidence type="ECO:0000256" key="3">
    <source>
        <dbReference type="ARBA" id="ARBA00022989"/>
    </source>
</evidence>
<feature type="transmembrane region" description="Helical" evidence="5">
    <location>
        <begin position="486"/>
        <end position="505"/>
    </location>
</feature>
<dbReference type="VEuPathDB" id="AmoebaDB:ACA1_042310"/>
<feature type="transmembrane region" description="Helical" evidence="5">
    <location>
        <begin position="123"/>
        <end position="143"/>
    </location>
</feature>
<feature type="transmembrane region" description="Helical" evidence="5">
    <location>
        <begin position="511"/>
        <end position="529"/>
    </location>
</feature>
<gene>
    <name evidence="7" type="ORF">ACA1_042310</name>
</gene>
<evidence type="ECO:0000313" key="8">
    <source>
        <dbReference type="Proteomes" id="UP000011083"/>
    </source>
</evidence>
<dbReference type="PANTHER" id="PTHR43243">
    <property type="entry name" value="INNER MEMBRANE TRANSPORTER YGJI-RELATED"/>
    <property type="match status" value="1"/>
</dbReference>
<feature type="transmembrane region" description="Helical" evidence="5">
    <location>
        <begin position="182"/>
        <end position="206"/>
    </location>
</feature>
<dbReference type="OrthoDB" id="5982228at2759"/>
<feature type="domain" description="Cationic amino acid transporter C-terminal" evidence="6">
    <location>
        <begin position="484"/>
        <end position="534"/>
    </location>
</feature>
<evidence type="ECO:0000256" key="4">
    <source>
        <dbReference type="ARBA" id="ARBA00023136"/>
    </source>
</evidence>
<reference evidence="7 8" key="1">
    <citation type="journal article" date="2013" name="Genome Biol.">
        <title>Genome of Acanthamoeba castellanii highlights extensive lateral gene transfer and early evolution of tyrosine kinase signaling.</title>
        <authorList>
            <person name="Clarke M."/>
            <person name="Lohan A.J."/>
            <person name="Liu B."/>
            <person name="Lagkouvardos I."/>
            <person name="Roy S."/>
            <person name="Zafar N."/>
            <person name="Bertelli C."/>
            <person name="Schilde C."/>
            <person name="Kianianmomeni A."/>
            <person name="Burglin T.R."/>
            <person name="Frech C."/>
            <person name="Turcotte B."/>
            <person name="Kopec K.O."/>
            <person name="Synnott J.M."/>
            <person name="Choo C."/>
            <person name="Paponov I."/>
            <person name="Finkler A."/>
            <person name="Soon Heng Tan C."/>
            <person name="Hutchins A.P."/>
            <person name="Weinmeier T."/>
            <person name="Rattei T."/>
            <person name="Chu J.S."/>
            <person name="Gimenez G."/>
            <person name="Irimia M."/>
            <person name="Rigden D.J."/>
            <person name="Fitzpatrick D.A."/>
            <person name="Lorenzo-Morales J."/>
            <person name="Bateman A."/>
            <person name="Chiu C.H."/>
            <person name="Tang P."/>
            <person name="Hegemann P."/>
            <person name="Fromm H."/>
            <person name="Raoult D."/>
            <person name="Greub G."/>
            <person name="Miranda-Saavedra D."/>
            <person name="Chen N."/>
            <person name="Nash P."/>
            <person name="Ginger M.L."/>
            <person name="Horn M."/>
            <person name="Schaap P."/>
            <person name="Caler L."/>
            <person name="Loftus B."/>
        </authorList>
    </citation>
    <scope>NUCLEOTIDE SEQUENCE [LARGE SCALE GENOMIC DNA]</scope>
    <source>
        <strain evidence="7 8">Neff</strain>
    </source>
</reference>
<evidence type="ECO:0000256" key="5">
    <source>
        <dbReference type="SAM" id="Phobius"/>
    </source>
</evidence>
<feature type="transmembrane region" description="Helical" evidence="5">
    <location>
        <begin position="325"/>
        <end position="347"/>
    </location>
</feature>
<dbReference type="OMA" id="WILGWDL"/>
<sequence>MWRTANEKSEIKQLSGGVGASYGTPSLPQAYTWGALWRTFPIKKNDDAEQGGNLAKVLKVWDLTAYGIGSTVGAGIFVVTGVVARDKAGPAIVLSFLYAAFASLMSAFCYAEFAARIPVSGSAYTFAYVTVGEILGWLIGWNLTLEYALSASAVARGWSGYVYDFFKIVGVTIPDWLSGHPLVSYFSISFLAAGIVVAMSLLLLFGVKNSSRFNLAITILNVVIILFVIILGATEVDTNNWDPFFPYGFEGSFQGAGTVFFSFIGFDSVTTLAGEVANPGRDLPIGIGGTLGIATALYVGVSLSSPNVNVNSPLSRAFQDKGMTWAAGIIAAGSVSTLTSTTFASLLGQPRIFYQMAVDGLLPPLFKKLNSRQVPVYGTLITGLVAGTIAFLFDLNDLADMISIGTLMAFTIVCSSVLVLRYRSPEHPVRIAAVVLAFACACLAFSFTWQFTTPWYAKVITGSPVLIIFGYLLGQQTTNLPTTFSCPLVPLIPSVGVLVNIYLITSLPIEAFYRVLVWTAIGLAIYFGYGIRNSALRFQLAAASAGFSEPDHQVVVPGHVVGDIKTKRFDDDDGAVSSTTTEYRFGTEGYSINSDGTTTSALIDDHSKFS</sequence>
<dbReference type="RefSeq" id="XP_004338893.1">
    <property type="nucleotide sequence ID" value="XM_004338845.1"/>
</dbReference>
<dbReference type="GO" id="GO:0015171">
    <property type="term" value="F:amino acid transmembrane transporter activity"/>
    <property type="evidence" value="ECO:0007669"/>
    <property type="project" value="TreeGrafter"/>
</dbReference>
<evidence type="ECO:0000256" key="1">
    <source>
        <dbReference type="ARBA" id="ARBA00004141"/>
    </source>
</evidence>
<accession>L8GV49</accession>
<evidence type="ECO:0000256" key="2">
    <source>
        <dbReference type="ARBA" id="ARBA00022692"/>
    </source>
</evidence>
<dbReference type="PANTHER" id="PTHR43243:SF36">
    <property type="entry name" value="CATIONIC AMINO ACID TRANSPORTER C-TERMINAL DOMAIN-CONTAINING PROTEIN"/>
    <property type="match status" value="1"/>
</dbReference>
<dbReference type="Proteomes" id="UP000011083">
    <property type="component" value="Unassembled WGS sequence"/>
</dbReference>
<keyword evidence="4 5" id="KW-0472">Membrane</keyword>
<dbReference type="GO" id="GO:0005886">
    <property type="term" value="C:plasma membrane"/>
    <property type="evidence" value="ECO:0007669"/>
    <property type="project" value="TreeGrafter"/>
</dbReference>
<dbReference type="Gene3D" id="1.20.1740.10">
    <property type="entry name" value="Amino acid/polyamine transporter I"/>
    <property type="match status" value="1"/>
</dbReference>
<comment type="subcellular location">
    <subcellularLocation>
        <location evidence="1">Membrane</location>
        <topology evidence="1">Multi-pass membrane protein</topology>
    </subcellularLocation>
</comment>
<feature type="transmembrane region" description="Helical" evidence="5">
    <location>
        <begin position="431"/>
        <end position="449"/>
    </location>
</feature>
<keyword evidence="3 5" id="KW-1133">Transmembrane helix</keyword>
<name>L8GV49_ACACF</name>
<dbReference type="AlphaFoldDB" id="L8GV49"/>
<dbReference type="InterPro" id="IPR002293">
    <property type="entry name" value="AA/rel_permease1"/>
</dbReference>
<evidence type="ECO:0000259" key="6">
    <source>
        <dbReference type="Pfam" id="PF13906"/>
    </source>
</evidence>
<dbReference type="GeneID" id="14917602"/>
<feature type="transmembrane region" description="Helical" evidence="5">
    <location>
        <begin position="399"/>
        <end position="419"/>
    </location>
</feature>
<dbReference type="InterPro" id="IPR029485">
    <property type="entry name" value="CAT_C"/>
</dbReference>
<keyword evidence="2 5" id="KW-0812">Transmembrane</keyword>
<feature type="transmembrane region" description="Helical" evidence="5">
    <location>
        <begin position="455"/>
        <end position="474"/>
    </location>
</feature>
<feature type="transmembrane region" description="Helical" evidence="5">
    <location>
        <begin position="213"/>
        <end position="233"/>
    </location>
</feature>
<keyword evidence="8" id="KW-1185">Reference proteome</keyword>
<dbReference type="KEGG" id="acan:ACA1_042310"/>
<evidence type="ECO:0000313" key="7">
    <source>
        <dbReference type="EMBL" id="ELR16880.1"/>
    </source>
</evidence>
<protein>
    <submittedName>
        <fullName evidence="7">Amino acid permease</fullName>
    </submittedName>
</protein>
<proteinExistence type="predicted"/>
<feature type="transmembrane region" description="Helical" evidence="5">
    <location>
        <begin position="253"/>
        <end position="273"/>
    </location>
</feature>
<feature type="transmembrane region" description="Helical" evidence="5">
    <location>
        <begin position="63"/>
        <end position="84"/>
    </location>
</feature>
<organism evidence="7 8">
    <name type="scientific">Acanthamoeba castellanii (strain ATCC 30010 / Neff)</name>
    <dbReference type="NCBI Taxonomy" id="1257118"/>
    <lineage>
        <taxon>Eukaryota</taxon>
        <taxon>Amoebozoa</taxon>
        <taxon>Discosea</taxon>
        <taxon>Longamoebia</taxon>
        <taxon>Centramoebida</taxon>
        <taxon>Acanthamoebidae</taxon>
        <taxon>Acanthamoeba</taxon>
    </lineage>
</organism>